<dbReference type="InterPro" id="IPR039697">
    <property type="entry name" value="Alcohol_dehydrogenase_Fe"/>
</dbReference>
<dbReference type="InterPro" id="IPR001670">
    <property type="entry name" value="ADH_Fe/GldA"/>
</dbReference>
<evidence type="ECO:0000259" key="2">
    <source>
        <dbReference type="Pfam" id="PF00465"/>
    </source>
</evidence>
<dbReference type="PANTHER" id="PTHR11496:SF83">
    <property type="entry name" value="HYDROXYACID-OXOACID TRANSHYDROGENASE, MITOCHONDRIAL"/>
    <property type="match status" value="1"/>
</dbReference>
<gene>
    <name evidence="5" type="ORF">BECKTUN1418E_GA0071001_10889</name>
    <name evidence="4" type="ORF">BECKTUN1418F_GA0071002_10908</name>
</gene>
<sequence length="393" mass="43519">MMVDSSEMFQKYIHHPSDIYFYSRKPIENPFPDNKKECLVIVSKSAYERSDNLARYIPDHARIHMRSGSLPSIDEVRGIPSIPGLKYIIGIGGGAVMDVAKEYTALLLSDYRYGINELIADGNLLDSCQFRRPKIKLRLIPTLFGSSSELTKTCSFWALDGGRKFTLSHQSLYADSVVYDPALCQSASKELITISALDCLAHAMEACWNKNHCFITDHFALGAIRLCMNALSDNSADKEFSDLAKAAALAGLAFAQNGTSLAHALSYPITLQSRVPHGLASSVFLGELLENLKTPRPEIYSSIAEIFFNAGFELAHGLCNAYQDFYKSIGAYDVLNQFDIKCINPCEAAKSARLYTKYYSSVITLFESQAVDLYKVLISKTVSNNTGFPKALL</sequence>
<dbReference type="AlphaFoldDB" id="A0A451AA25"/>
<feature type="domain" description="Fe-containing alcohol dehydrogenase-like C-terminal" evidence="3">
    <location>
        <begin position="195"/>
        <end position="349"/>
    </location>
</feature>
<evidence type="ECO:0000256" key="1">
    <source>
        <dbReference type="ARBA" id="ARBA00023002"/>
    </source>
</evidence>
<keyword evidence="1" id="KW-0560">Oxidoreductase</keyword>
<protein>
    <submittedName>
        <fullName evidence="5">Alcohol dehydrogenase, class IV</fullName>
    </submittedName>
</protein>
<organism evidence="5">
    <name type="scientific">Candidatus Kentrum sp. TUN</name>
    <dbReference type="NCBI Taxonomy" id="2126343"/>
    <lineage>
        <taxon>Bacteria</taxon>
        <taxon>Pseudomonadati</taxon>
        <taxon>Pseudomonadota</taxon>
        <taxon>Gammaproteobacteria</taxon>
        <taxon>Candidatus Kentrum</taxon>
    </lineage>
</organism>
<dbReference type="EMBL" id="CAADFV010000088">
    <property type="protein sequence ID" value="VFK62882.1"/>
    <property type="molecule type" value="Genomic_DNA"/>
</dbReference>
<dbReference type="Gene3D" id="3.40.50.1970">
    <property type="match status" value="1"/>
</dbReference>
<dbReference type="EMBL" id="CAADFY010000090">
    <property type="protein sequence ID" value="VFK56541.1"/>
    <property type="molecule type" value="Genomic_DNA"/>
</dbReference>
<dbReference type="Pfam" id="PF00465">
    <property type="entry name" value="Fe-ADH"/>
    <property type="match status" value="1"/>
</dbReference>
<evidence type="ECO:0000313" key="4">
    <source>
        <dbReference type="EMBL" id="VFK56541.1"/>
    </source>
</evidence>
<accession>A0A451AA25</accession>
<proteinExistence type="predicted"/>
<dbReference type="SUPFAM" id="SSF56796">
    <property type="entry name" value="Dehydroquinate synthase-like"/>
    <property type="match status" value="1"/>
</dbReference>
<evidence type="ECO:0000259" key="3">
    <source>
        <dbReference type="Pfam" id="PF25137"/>
    </source>
</evidence>
<evidence type="ECO:0000313" key="5">
    <source>
        <dbReference type="EMBL" id="VFK62882.1"/>
    </source>
</evidence>
<name>A0A451AA25_9GAMM</name>
<feature type="domain" description="Alcohol dehydrogenase iron-type/glycerol dehydrogenase GldA" evidence="2">
    <location>
        <begin position="84"/>
        <end position="181"/>
    </location>
</feature>
<dbReference type="GO" id="GO:0046872">
    <property type="term" value="F:metal ion binding"/>
    <property type="evidence" value="ECO:0007669"/>
    <property type="project" value="InterPro"/>
</dbReference>
<dbReference type="Pfam" id="PF25137">
    <property type="entry name" value="ADH_Fe_C"/>
    <property type="match status" value="1"/>
</dbReference>
<dbReference type="Gene3D" id="1.20.1090.10">
    <property type="entry name" value="Dehydroquinate synthase-like - alpha domain"/>
    <property type="match status" value="1"/>
</dbReference>
<dbReference type="InterPro" id="IPR056798">
    <property type="entry name" value="ADH_Fe_C"/>
</dbReference>
<reference evidence="5" key="1">
    <citation type="submission" date="2019-02" db="EMBL/GenBank/DDBJ databases">
        <authorList>
            <person name="Gruber-Vodicka R. H."/>
            <person name="Seah K. B. B."/>
        </authorList>
    </citation>
    <scope>NUCLEOTIDE SEQUENCE</scope>
    <source>
        <strain evidence="5">BECK_BY2</strain>
        <strain evidence="4">BECK_BY3</strain>
    </source>
</reference>
<dbReference type="PANTHER" id="PTHR11496">
    <property type="entry name" value="ALCOHOL DEHYDROGENASE"/>
    <property type="match status" value="1"/>
</dbReference>
<dbReference type="GO" id="GO:0004022">
    <property type="term" value="F:alcohol dehydrogenase (NAD+) activity"/>
    <property type="evidence" value="ECO:0007669"/>
    <property type="project" value="TreeGrafter"/>
</dbReference>